<evidence type="ECO:0000256" key="2">
    <source>
        <dbReference type="ARBA" id="ARBA00022723"/>
    </source>
</evidence>
<feature type="region of interest" description="Disordered" evidence="14">
    <location>
        <begin position="208"/>
        <end position="241"/>
    </location>
</feature>
<feature type="region of interest" description="Disordered" evidence="14">
    <location>
        <begin position="3332"/>
        <end position="3364"/>
    </location>
</feature>
<feature type="compositionally biased region" description="Basic and acidic residues" evidence="14">
    <location>
        <begin position="1295"/>
        <end position="1310"/>
    </location>
</feature>
<evidence type="ECO:0000313" key="18">
    <source>
        <dbReference type="Proteomes" id="UP000759131"/>
    </source>
</evidence>
<dbReference type="PROSITE" id="PS50157">
    <property type="entry name" value="ZINC_FINGER_C2H2_2"/>
    <property type="match status" value="10"/>
</dbReference>
<keyword evidence="3" id="KW-0677">Repeat</keyword>
<dbReference type="SMART" id="SM00451">
    <property type="entry name" value="ZnF_U1"/>
    <property type="match status" value="8"/>
</dbReference>
<feature type="domain" description="C2H2-type" evidence="16">
    <location>
        <begin position="615"/>
        <end position="644"/>
    </location>
</feature>
<organism evidence="17">
    <name type="scientific">Medioppia subpectinata</name>
    <dbReference type="NCBI Taxonomy" id="1979941"/>
    <lineage>
        <taxon>Eukaryota</taxon>
        <taxon>Metazoa</taxon>
        <taxon>Ecdysozoa</taxon>
        <taxon>Arthropoda</taxon>
        <taxon>Chelicerata</taxon>
        <taxon>Arachnida</taxon>
        <taxon>Acari</taxon>
        <taxon>Acariformes</taxon>
        <taxon>Sarcoptiformes</taxon>
        <taxon>Oribatida</taxon>
        <taxon>Brachypylina</taxon>
        <taxon>Oppioidea</taxon>
        <taxon>Oppiidae</taxon>
        <taxon>Medioppia</taxon>
    </lineage>
</organism>
<dbReference type="InterPro" id="IPR009057">
    <property type="entry name" value="Homeodomain-like_sf"/>
</dbReference>
<dbReference type="InterPro" id="IPR003604">
    <property type="entry name" value="Matrin/U1-like-C_Znf_C2H2"/>
</dbReference>
<comment type="subcellular location">
    <subcellularLocation>
        <location evidence="1 12 13">Nucleus</location>
    </subcellularLocation>
</comment>
<feature type="domain" description="C2H2-type" evidence="16">
    <location>
        <begin position="2061"/>
        <end position="2089"/>
    </location>
</feature>
<dbReference type="SMART" id="SM00389">
    <property type="entry name" value="HOX"/>
    <property type="match status" value="4"/>
</dbReference>
<feature type="region of interest" description="Disordered" evidence="14">
    <location>
        <begin position="1987"/>
        <end position="2024"/>
    </location>
</feature>
<evidence type="ECO:0000256" key="6">
    <source>
        <dbReference type="ARBA" id="ARBA00023015"/>
    </source>
</evidence>
<feature type="compositionally biased region" description="Polar residues" evidence="14">
    <location>
        <begin position="2400"/>
        <end position="2413"/>
    </location>
</feature>
<feature type="compositionally biased region" description="Low complexity" evidence="14">
    <location>
        <begin position="3271"/>
        <end position="3283"/>
    </location>
</feature>
<dbReference type="FunFam" id="3.30.160.60:FF:000081">
    <property type="entry name" value="Zinc finger homeobox protein 4"/>
    <property type="match status" value="1"/>
</dbReference>
<evidence type="ECO:0000256" key="9">
    <source>
        <dbReference type="ARBA" id="ARBA00023163"/>
    </source>
</evidence>
<feature type="compositionally biased region" description="Low complexity" evidence="14">
    <location>
        <begin position="1660"/>
        <end position="1675"/>
    </location>
</feature>
<accession>A0A7R9KBE7</accession>
<feature type="DNA-binding region" description="Homeobox" evidence="12">
    <location>
        <begin position="2566"/>
        <end position="2625"/>
    </location>
</feature>
<dbReference type="Proteomes" id="UP000759131">
    <property type="component" value="Unassembled WGS sequence"/>
</dbReference>
<dbReference type="InterPro" id="IPR001356">
    <property type="entry name" value="HD"/>
</dbReference>
<evidence type="ECO:0000256" key="4">
    <source>
        <dbReference type="ARBA" id="ARBA00022771"/>
    </source>
</evidence>
<feature type="region of interest" description="Disordered" evidence="14">
    <location>
        <begin position="1202"/>
        <end position="1222"/>
    </location>
</feature>
<feature type="compositionally biased region" description="Low complexity" evidence="14">
    <location>
        <begin position="2794"/>
        <end position="2821"/>
    </location>
</feature>
<evidence type="ECO:0000259" key="16">
    <source>
        <dbReference type="PROSITE" id="PS50157"/>
    </source>
</evidence>
<dbReference type="PROSITE" id="PS00028">
    <property type="entry name" value="ZINC_FINGER_C2H2_1"/>
    <property type="match status" value="11"/>
</dbReference>
<evidence type="ECO:0000256" key="13">
    <source>
        <dbReference type="RuleBase" id="RU000682"/>
    </source>
</evidence>
<dbReference type="InterPro" id="IPR013087">
    <property type="entry name" value="Znf_C2H2_type"/>
</dbReference>
<feature type="region of interest" description="Disordered" evidence="14">
    <location>
        <begin position="2684"/>
        <end position="2741"/>
    </location>
</feature>
<dbReference type="InterPro" id="IPR017970">
    <property type="entry name" value="Homeobox_CS"/>
</dbReference>
<evidence type="ECO:0000256" key="14">
    <source>
        <dbReference type="SAM" id="MobiDB-lite"/>
    </source>
</evidence>
<dbReference type="EMBL" id="CAJPIZ010000049">
    <property type="protein sequence ID" value="CAG2100203.1"/>
    <property type="molecule type" value="Genomic_DNA"/>
</dbReference>
<feature type="domain" description="Homeobox" evidence="15">
    <location>
        <begin position="3126"/>
        <end position="3186"/>
    </location>
</feature>
<feature type="compositionally biased region" description="Low complexity" evidence="14">
    <location>
        <begin position="2545"/>
        <end position="2561"/>
    </location>
</feature>
<reference evidence="17" key="1">
    <citation type="submission" date="2020-11" db="EMBL/GenBank/DDBJ databases">
        <authorList>
            <person name="Tran Van P."/>
        </authorList>
    </citation>
    <scope>NUCLEOTIDE SEQUENCE</scope>
</reference>
<evidence type="ECO:0000259" key="15">
    <source>
        <dbReference type="PROSITE" id="PS50071"/>
    </source>
</evidence>
<feature type="compositionally biased region" description="Basic and acidic residues" evidence="14">
    <location>
        <begin position="1990"/>
        <end position="2004"/>
    </location>
</feature>
<feature type="compositionally biased region" description="Polar residues" evidence="14">
    <location>
        <begin position="1"/>
        <end position="13"/>
    </location>
</feature>
<protein>
    <recommendedName>
        <fullName evidence="19">Zinc finger homeobox protein 4</fullName>
    </recommendedName>
</protein>
<feature type="region of interest" description="Disordered" evidence="14">
    <location>
        <begin position="2792"/>
        <end position="2852"/>
    </location>
</feature>
<feature type="compositionally biased region" description="Polar residues" evidence="14">
    <location>
        <begin position="220"/>
        <end position="232"/>
    </location>
</feature>
<name>A0A7R9KBE7_9ACAR</name>
<feature type="DNA-binding region" description="Homeobox" evidence="12">
    <location>
        <begin position="3128"/>
        <end position="3187"/>
    </location>
</feature>
<dbReference type="SMART" id="SM00355">
    <property type="entry name" value="ZnF_C2H2"/>
    <property type="match status" value="21"/>
</dbReference>
<feature type="region of interest" description="Disordered" evidence="14">
    <location>
        <begin position="1"/>
        <end position="40"/>
    </location>
</feature>
<feature type="region of interest" description="Disordered" evidence="14">
    <location>
        <begin position="2384"/>
        <end position="2424"/>
    </location>
</feature>
<keyword evidence="5" id="KW-0862">Zinc</keyword>
<evidence type="ECO:0000313" key="17">
    <source>
        <dbReference type="EMBL" id="CAD7619773.1"/>
    </source>
</evidence>
<dbReference type="Gene3D" id="1.10.10.60">
    <property type="entry name" value="Homeodomain-like"/>
    <property type="match status" value="4"/>
</dbReference>
<gene>
    <name evidence="17" type="ORF">OSB1V03_LOCUS272</name>
</gene>
<keyword evidence="9" id="KW-0804">Transcription</keyword>
<feature type="compositionally biased region" description="Basic and acidic residues" evidence="14">
    <location>
        <begin position="2384"/>
        <end position="2398"/>
    </location>
</feature>
<dbReference type="PROSITE" id="PS00027">
    <property type="entry name" value="HOMEOBOX_1"/>
    <property type="match status" value="2"/>
</dbReference>
<keyword evidence="7 12" id="KW-0238">DNA-binding</keyword>
<keyword evidence="8 12" id="KW-0371">Homeobox</keyword>
<feature type="region of interest" description="Disordered" evidence="14">
    <location>
        <begin position="3057"/>
        <end position="3082"/>
    </location>
</feature>
<feature type="compositionally biased region" description="Low complexity" evidence="14">
    <location>
        <begin position="1125"/>
        <end position="1136"/>
    </location>
</feature>
<feature type="domain" description="Homeobox" evidence="15">
    <location>
        <begin position="2284"/>
        <end position="2344"/>
    </location>
</feature>
<feature type="region of interest" description="Disordered" evidence="14">
    <location>
        <begin position="1660"/>
        <end position="1717"/>
    </location>
</feature>
<feature type="domain" description="C2H2-type" evidence="16">
    <location>
        <begin position="2746"/>
        <end position="2768"/>
    </location>
</feature>
<sequence length="3409" mass="374317">MESTATTTLAANDTSSTTPNSTSPIVDTGQTGQTGRTPLMSPVKALNYSNKCPQKETALESPLTITNAISKPSGGDAESVSSLSDVENFTGKIVYNPDGSAYIIEGSADSEASDVEAEISQEGSIIDARGMTPPYGRSSVAFPQVVSAFHISRSSAAALYSALYGQAYQNILQENQVPVPEVPIMHSYRVFTLRDGFNANCADSVSNQKDMMSPLDKDNNNTLNARPNQMNHSESSAANSASSCQTVPVKPILMCFICKLSFGYSKSFIAHSIQEHNIALNDEEKRVLSHKNTSAIIQGVGKDKEPLLSFLEPKPRAPTLNQNEMPQQLQQHFEAQQRLLVAAATALRQQSSSASTTSAGQSTTTPAMRMASLSTDSMVSSLTSPVTSAPDIKPFESHSSALSFVLPKNGSDHQYDPTDPAMASTPTPEADNSFAPELADLANLEKIAKAAAAAAQQQQMEQMSQLAALQHRSPSPSKQTPPTAPSPKSPIASSTTPSLPQPYHSSGSPTNASPLLCSQHPDGKCDGLSLGAKCDLMVGCVRPTGGHMTMMHSRNSCKTLKCPKCNWHYKYQETLEIHMKEKHPENEMNCIYCLANQPHPRLARGETYTCGYKPYRCEVCNYSTTTKGNLSIHMQSDKHINNVQELQNGNIPAEHLLQSQALAQAVASATGGVQSTTTSVPTTTTSASITTSPAPMPTTPVADKSPKVPTQHTPQTPTSAQAGGPPAKQKATWRCDVCNYETNVARNLRIHMTSEKHTHNLMVLKQNVSHMQQLSALQQAGMLTPEQLFQFHPGIFAAAAGLASGQPTGPNDNLQPEAALADMAYNHALLMMASQQQQQRAMAAAIMQQQHQQQQHQQSPSPGNKSPVARMSGSGCQPTYDIEHPDPSLGLHNVPYDDTCRLFQCCVCALYSSDSIEGLSQHIQCDRTRQREEEVLMAVGGSYICKLCSYKTNLKANFQLHCKTDKHLQRLQHVNHIKEGGGQSEWKLKYVNVSNPVQVRCNVCDYYTNSIHKLQLHCANPRHDACSRVFLHLQLAETLVNTGGVKYYFCALCAHPSRTKISLVQHINSIKHIRNESLRQLKQQQSGSLGMKDAEEEIRELFQVKELGPNEKVVFESGKQSRIDFNNNSNDDISGSPPLGSAIESSDSMLKNALLEQQAVMAQMAAKMSNDGGGEVVHNCPYCTYSHTNEMRIQMHIVSTHSKQTQRSHSTTPPTPTAATTEHTVTTMTCPLCGEAFKEKTRLKTHLIDIHSVKQEGLDKLMLLVDTTEQVNAKPKHTARHISPQWSPNEEDSDQREMDAKSDYSGDSGSKHCDDELMDTGVFAETLHCPGCPKIFLTLDELFTHINSEGHLKLTTDGSPNARTGAAIGNSNSGYKCWKAGCGQIFKTISATQLHFKEQHALKTSQMSGTTVSDRHVYKYRCSQCSLAFKTIEKLQLHSQYHMIRAATQCVLCGRNFRSVEALHKHVETSHTEMSEEELEQYKSSLVNNPLLITGRNGAGILDPQTTQLLKNESNRMDDSIDDEAMDLVMGNANDEMDEDMTDMSDNREGMVGPQAANSLEDFLNSQAVAEDSYNDPTRKYKCHRCRVAFTRQSYLTSHNKTLLHRKGEKLSYPMEKYLDPNRPYKCDICKESFTQKNILLVHYNSVSHLHKLKQTMKENSTLTNTQTTNTLTSSPAIGSNVTNNSNPIMSATPTESATQPPVTTLSQSSNANNSADLEKKPYRCNICKVAYNLGTTLDIHVRSVLHQTRASKLHDLALTGQIDLSVPLIERPDNTSETAVTMSTPSAPNSGIPSASATSSPPKMSADVAKRTASTPSPSTTPNKQLHDTIMSLNLSDPQQAAVLQQAALNLAMSAGNNGHNLLMGSSPFQCQRCGSAFISQEAQLQHQQLCCLFNTPSHNTSAQNINKQSAINQLRSQSPPQPNSEPTNAPITQSTLASNNSGARSAPKFSSYAPVCRSKPPLYKHLLETWGFEIVMQFNECHQKRVRKDNNDSTDKTKKDIDLNANPNPNTTSTPTTADTKELKPIEGIADSEANKTEANESEIRKQDLKNNLPEINRSKCDKCSKEFSSIWVLKAHREEIHKDVVPLDVVENFADEYRTEYDRKCALEDDNECSTDQMNANANEMQQQIASGSNAGPSNSPPLAMAGNGMLNNGQNASQADMAAANQMAAHLQFSQLLMSMGLAGMGMPMNMGMNMNMNMNMPFAAAAAMGLHPPLIPVMMGSHMDPMMAAFNHPGAAAMVNPSASPSVSAASPMPNADQNFFAAQQKLMAQQQQQLNAAQNQKRARTRISDEQLKVLRQYFDINNSPTEEQLLEMSEKSGLPLKVIKHWFRNTLFKERQRNKDSPYNFNNPPQTFLNLEEYEKTGETKMMSLTDIKKETENEAKDSAVESEGEKWTANTAPDMKSSSSRLDTDKDTDYATSDDEMIDTKKARDVILTKSEQQIQEKFESHILQLQKQQSLQHQIQLQQQQQEFEMTKALLNASAHSPHTSESSMSSQSAADMSAASLFSSLPGFAASLSQPLGSGLQMALDAAHRSQMSASNSNTPNPTGNGNSNSGGSSGKRANRTRFTDYQIKVLQEFFESNAYPKDDDLEYLSKLLNLSPRVIVVWFQNARQKARKVYENQPPVPQEDDGSGRFQRTPGLNYQCKKCMQVFQRYYELIKHQKSACFKDENPLAAQLRAAAESRAQSTSPGVSREAPSTTPTPVDSGRMSATPDKLMQQSPQTTPVSQPSQQSSQQQSVYRCDKCSLVFNRHDLWREHQLVHFMNPNLFPSYPPSSPFGILQYEAQQSPQTNASTSPNSNNPLNASIAQQTQQQTIKRKLPEDEDSHDYDSLSGIGTSGEQPRDKRLRTTILPEQLDYLYQKYQIESNPSRKMLESIAKEVGLKKRVVQVWFQNTRARERKGQFRAHQQVIHKRCPFCRALFKARSALESHLATRHADQYTKGDINIDALPDGDPDINDTSSPPINNDDLMRSANASGLTAEALQSTMKKYYEDSLKKYLEELNIPGKDGQQSNIPSDLSLKMKAAFEASGLTTGESAPLDLSKPVDLSQPLRFSANDDEGFDDTRSDGEDSDSSDDLEFDYYFSYGESNPASPAPGSTTSSTASALNRLMNSGPNTPSNSSKRFRTQMTTVMLKVMKSIFADYKTPSMAECECLGREVGLPKRVVQVWFQNARAKEKKARLQFAKTFGHEFETNTKPIEECKICCIKYNLKFSSTSMQDHLFSNKHIQNLKQHIDSAKKMFEGQDDNSSDFPIASGLVQPVIPTNNNTNSGANATSDAVENRSKSATNLMQQLQLMGLSAALPAGLTLPDVTVNGGNAKNFNEQIKSEKSAPTASAPNLNSKDSNSSSSSGGSGGLANADAANDNSGLFNYMYPSGLQNYYAAAGAAAAFMHPSMYGTAANT</sequence>
<keyword evidence="18" id="KW-1185">Reference proteome</keyword>
<feature type="compositionally biased region" description="Low complexity" evidence="14">
    <location>
        <begin position="842"/>
        <end position="858"/>
    </location>
</feature>
<feature type="domain" description="C2H2-type" evidence="16">
    <location>
        <begin position="1420"/>
        <end position="1442"/>
    </location>
</feature>
<dbReference type="SUPFAM" id="SSF57667">
    <property type="entry name" value="beta-beta-alpha zinc fingers"/>
    <property type="match status" value="6"/>
</dbReference>
<feature type="region of interest" description="Disordered" evidence="14">
    <location>
        <begin position="1776"/>
        <end position="1826"/>
    </location>
</feature>
<dbReference type="FunFam" id="1.10.10.60:FF:000080">
    <property type="entry name" value="Zinc finger homeobox protein 2"/>
    <property type="match status" value="1"/>
</dbReference>
<dbReference type="Pfam" id="PF00046">
    <property type="entry name" value="Homeodomain"/>
    <property type="match status" value="4"/>
</dbReference>
<feature type="domain" description="C2H2-type" evidence="16">
    <location>
        <begin position="1448"/>
        <end position="1476"/>
    </location>
</feature>
<feature type="compositionally biased region" description="Low complexity" evidence="14">
    <location>
        <begin position="2008"/>
        <end position="2019"/>
    </location>
</feature>
<dbReference type="PANTHER" id="PTHR45891:SF3">
    <property type="entry name" value="ZINC FINGER PROTEIN 2"/>
    <property type="match status" value="1"/>
</dbReference>
<feature type="domain" description="C2H2-type" evidence="16">
    <location>
        <begin position="1625"/>
        <end position="1656"/>
    </location>
</feature>
<evidence type="ECO:0000256" key="11">
    <source>
        <dbReference type="PROSITE-ProRule" id="PRU00042"/>
    </source>
</evidence>
<feature type="compositionally biased region" description="Polar residues" evidence="14">
    <location>
        <begin position="708"/>
        <end position="721"/>
    </location>
</feature>
<feature type="DNA-binding region" description="Homeobox" evidence="12">
    <location>
        <begin position="2286"/>
        <end position="2345"/>
    </location>
</feature>
<dbReference type="Gene3D" id="3.30.160.60">
    <property type="entry name" value="Classic Zinc Finger"/>
    <property type="match status" value="5"/>
</dbReference>
<feature type="region of interest" description="Disordered" evidence="14">
    <location>
        <begin position="1125"/>
        <end position="1144"/>
    </location>
</feature>
<feature type="compositionally biased region" description="Polar residues" evidence="14">
    <location>
        <begin position="1676"/>
        <end position="1716"/>
    </location>
</feature>
<dbReference type="Pfam" id="PF24056">
    <property type="entry name" value="zf-C2H2_ZFHX3"/>
    <property type="match status" value="1"/>
</dbReference>
<evidence type="ECO:0008006" key="19">
    <source>
        <dbReference type="Google" id="ProtNLM"/>
    </source>
</evidence>
<feature type="DNA-binding region" description="Homeobox" evidence="12">
    <location>
        <begin position="2850"/>
        <end position="2909"/>
    </location>
</feature>
<feature type="domain" description="C2H2-type" evidence="16">
    <location>
        <begin position="1581"/>
        <end position="1610"/>
    </location>
</feature>
<feature type="region of interest" description="Disordered" evidence="14">
    <location>
        <begin position="405"/>
        <end position="433"/>
    </location>
</feature>
<dbReference type="PANTHER" id="PTHR45891">
    <property type="entry name" value="ZINC FINGER HOMEOBOX PROTEIN"/>
    <property type="match status" value="1"/>
</dbReference>
<feature type="domain" description="Homeobox" evidence="15">
    <location>
        <begin position="2848"/>
        <end position="2908"/>
    </location>
</feature>
<feature type="compositionally biased region" description="Low complexity" evidence="14">
    <location>
        <begin position="2132"/>
        <end position="2145"/>
    </location>
</feature>
<feature type="compositionally biased region" description="Low complexity" evidence="14">
    <location>
        <begin position="671"/>
        <end position="693"/>
    </location>
</feature>
<dbReference type="GO" id="GO:0008270">
    <property type="term" value="F:zinc ion binding"/>
    <property type="evidence" value="ECO:0007669"/>
    <property type="project" value="UniProtKB-KW"/>
</dbReference>
<feature type="domain" description="C2H2-type" evidence="16">
    <location>
        <begin position="2649"/>
        <end position="2678"/>
    </location>
</feature>
<dbReference type="SUPFAM" id="SSF46689">
    <property type="entry name" value="Homeodomain-like"/>
    <property type="match status" value="4"/>
</dbReference>
<dbReference type="FunFam" id="1.10.10.60:FF:000064">
    <property type="entry name" value="Zinc finger homeobox protein 4"/>
    <property type="match status" value="1"/>
</dbReference>
<feature type="compositionally biased region" description="Polar residues" evidence="14">
    <location>
        <begin position="1776"/>
        <end position="1803"/>
    </location>
</feature>
<feature type="region of interest" description="Disordered" evidence="14">
    <location>
        <begin position="458"/>
        <end position="510"/>
    </location>
</feature>
<feature type="domain" description="C2H2-type" evidence="16">
    <location>
        <begin position="1723"/>
        <end position="1752"/>
    </location>
</feature>
<feature type="region of interest" description="Disordered" evidence="14">
    <location>
        <begin position="671"/>
        <end position="728"/>
    </location>
</feature>
<feature type="domain" description="C2H2-type" evidence="16">
    <location>
        <begin position="1228"/>
        <end position="1256"/>
    </location>
</feature>
<proteinExistence type="predicted"/>
<keyword evidence="6" id="KW-0805">Transcription regulation</keyword>
<feature type="domain" description="Homeobox" evidence="15">
    <location>
        <begin position="2564"/>
        <end position="2624"/>
    </location>
</feature>
<feature type="compositionally biased region" description="Polar residues" evidence="14">
    <location>
        <begin position="2694"/>
        <end position="2709"/>
    </location>
</feature>
<evidence type="ECO:0000256" key="7">
    <source>
        <dbReference type="ARBA" id="ARBA00023125"/>
    </source>
</evidence>
<evidence type="ECO:0000256" key="1">
    <source>
        <dbReference type="ARBA" id="ARBA00004123"/>
    </source>
</evidence>
<dbReference type="PROSITE" id="PS50071">
    <property type="entry name" value="HOMEOBOX_2"/>
    <property type="match status" value="4"/>
</dbReference>
<dbReference type="InterPro" id="IPR051968">
    <property type="entry name" value="ZnFinger_Homeobox_TR"/>
</dbReference>
<dbReference type="GO" id="GO:0000981">
    <property type="term" value="F:DNA-binding transcription factor activity, RNA polymerase II-specific"/>
    <property type="evidence" value="ECO:0007669"/>
    <property type="project" value="InterPro"/>
</dbReference>
<keyword evidence="10 12" id="KW-0539">Nucleus</keyword>
<feature type="region of interest" description="Disordered" evidence="14">
    <location>
        <begin position="3259"/>
        <end position="3291"/>
    </location>
</feature>
<feature type="compositionally biased region" description="Polar residues" evidence="14">
    <location>
        <begin position="491"/>
        <end position="510"/>
    </location>
</feature>
<keyword evidence="4 11" id="KW-0863">Zinc-finger</keyword>
<feature type="compositionally biased region" description="Low complexity" evidence="14">
    <location>
        <begin position="2684"/>
        <end position="2693"/>
    </location>
</feature>
<dbReference type="CDD" id="cd00086">
    <property type="entry name" value="homeodomain"/>
    <property type="match status" value="4"/>
</dbReference>
<feature type="region of interest" description="Disordered" evidence="14">
    <location>
        <begin position="1271"/>
        <end position="1310"/>
    </location>
</feature>
<dbReference type="FunFam" id="3.30.160.60:FF:000768">
    <property type="entry name" value="zinc finger homeobox protein 3 isoform X2"/>
    <property type="match status" value="1"/>
</dbReference>
<evidence type="ECO:0000256" key="10">
    <source>
        <dbReference type="ARBA" id="ARBA00023242"/>
    </source>
</evidence>
<dbReference type="InterPro" id="IPR036236">
    <property type="entry name" value="Znf_C2H2_sf"/>
</dbReference>
<dbReference type="GO" id="GO:0000978">
    <property type="term" value="F:RNA polymerase II cis-regulatory region sequence-specific DNA binding"/>
    <property type="evidence" value="ECO:0007669"/>
    <property type="project" value="TreeGrafter"/>
</dbReference>
<feature type="region of interest" description="Disordered" evidence="14">
    <location>
        <begin position="2534"/>
        <end position="2569"/>
    </location>
</feature>
<feature type="compositionally biased region" description="Polar residues" evidence="14">
    <location>
        <begin position="1915"/>
        <end position="1945"/>
    </location>
</feature>
<feature type="compositionally biased region" description="Polar residues" evidence="14">
    <location>
        <begin position="472"/>
        <end position="481"/>
    </location>
</feature>
<evidence type="ECO:0000256" key="3">
    <source>
        <dbReference type="ARBA" id="ARBA00022737"/>
    </source>
</evidence>
<feature type="region of interest" description="Disordered" evidence="14">
    <location>
        <begin position="842"/>
        <end position="882"/>
    </location>
</feature>
<evidence type="ECO:0000256" key="12">
    <source>
        <dbReference type="PROSITE-ProRule" id="PRU00108"/>
    </source>
</evidence>
<evidence type="ECO:0000256" key="5">
    <source>
        <dbReference type="ARBA" id="ARBA00022833"/>
    </source>
</evidence>
<dbReference type="OrthoDB" id="6417226at2759"/>
<dbReference type="GO" id="GO:0005634">
    <property type="term" value="C:nucleus"/>
    <property type="evidence" value="ECO:0007669"/>
    <property type="project" value="UniProtKB-SubCell"/>
</dbReference>
<keyword evidence="2" id="KW-0479">Metal-binding</keyword>
<feature type="non-terminal residue" evidence="17">
    <location>
        <position position="1"/>
    </location>
</feature>
<feature type="compositionally biased region" description="Low complexity" evidence="14">
    <location>
        <begin position="458"/>
        <end position="470"/>
    </location>
</feature>
<feature type="compositionally biased region" description="Low complexity" evidence="14">
    <location>
        <begin position="3345"/>
        <end position="3364"/>
    </location>
</feature>
<feature type="compositionally biased region" description="Low complexity" evidence="14">
    <location>
        <begin position="2724"/>
        <end position="2741"/>
    </location>
</feature>
<feature type="region of interest" description="Disordered" evidence="14">
    <location>
        <begin position="1915"/>
        <end position="1953"/>
    </location>
</feature>
<feature type="compositionally biased region" description="Low complexity" evidence="14">
    <location>
        <begin position="14"/>
        <end position="24"/>
    </location>
</feature>
<evidence type="ECO:0000256" key="8">
    <source>
        <dbReference type="ARBA" id="ARBA00023155"/>
    </source>
</evidence>
<feature type="compositionally biased region" description="Polar residues" evidence="14">
    <location>
        <begin position="3332"/>
        <end position="3344"/>
    </location>
</feature>
<dbReference type="EMBL" id="OC854624">
    <property type="protein sequence ID" value="CAD7619773.1"/>
    <property type="molecule type" value="Genomic_DNA"/>
</dbReference>
<feature type="region of interest" description="Disordered" evidence="14">
    <location>
        <begin position="2132"/>
        <end position="2155"/>
    </location>
</feature>